<organism evidence="1 2">
    <name type="scientific">Pristionchus pacificus</name>
    <name type="common">Parasitic nematode worm</name>
    <dbReference type="NCBI Taxonomy" id="54126"/>
    <lineage>
        <taxon>Eukaryota</taxon>
        <taxon>Metazoa</taxon>
        <taxon>Ecdysozoa</taxon>
        <taxon>Nematoda</taxon>
        <taxon>Chromadorea</taxon>
        <taxon>Rhabditida</taxon>
        <taxon>Rhabditina</taxon>
        <taxon>Diplogasteromorpha</taxon>
        <taxon>Diplogasteroidea</taxon>
        <taxon>Neodiplogasteridae</taxon>
        <taxon>Pristionchus</taxon>
    </lineage>
</organism>
<sequence length="780" mass="88396">MDEDPNDFDSDDEAILEMFGVRRNVDGRAVLTQESDSIPDDETGMLIQSDEEFDQFSDDEMANMEEKSIELSATDVILASCALAPENAASKVMRQRNHSLQQDFNNGRRVVDSICGYMNRRVEYLCRVCLRGTQNSTKTCCESRFLIFYVHSFGMIASIREIWRSKRSQMITVVSFSAVNQITHIFEKNENEILEIHREVHRVRAGSATRTRNDLHSSESFMDGVETKSQFDNKEIILNLSLSLDSYPFFRAGRGSATPLLISIQDLPARLRNKPENISMQCIVGSRGGKLLPSLWKTILTQLMASLNDPISVKGWKVSLRLRTCILDADGLREHYNHKGWAGYHGCFYCLHPGKNVAGTVKFPPWQTMGITKPPGRNLFNVMSHSRMRTHGFKGGSHMHQFLPLMYAQLDALHLLDLGFAKDILAVCQDSESPFYIGTNHNQILSEICVSVPHGWANVRVLNDQKLTGTELAVHSISTLMLLSINDALGKSTRIAFLGFAISTYLWRLRSRTISDKELSEIEKMAFIIENLLLEVCGEKSFTYKIHCALTHVPDRIDSFGLPDDYTMHPYESINRLLSTGRNSSSSRGYETHAATRFVVSSYLTRELPTLTPTLMEKKQLDIMFGNDAISTTLATNIQAFQPQKSNRYFPLVPGKFYRRIIIDSYSYKVKDYIQLVTGDFGRIEAISVAHGSTRVVITKYPTHSAIDDIANIHKDNEVLRFKTDCYSSNIPIFSIHEKNSPLINTIVSSSEIRCKALYCCSNSFSKYIFTSLYLRARYE</sequence>
<keyword evidence="2" id="KW-1185">Reference proteome</keyword>
<accession>A0A8R1Z9Y1</accession>
<dbReference type="AlphaFoldDB" id="A0A8R1Z9Y1"/>
<dbReference type="EnsemblMetazoa" id="PPA46905.1">
    <property type="protein sequence ID" value="PPA46905.1"/>
    <property type="gene ID" value="WBGene00304684"/>
</dbReference>
<dbReference type="OrthoDB" id="8194903at2759"/>
<evidence type="ECO:0000313" key="2">
    <source>
        <dbReference type="Proteomes" id="UP000005239"/>
    </source>
</evidence>
<name>A0A8R1Z9Y1_PRIPA</name>
<gene>
    <name evidence="1" type="primary">WBGene00304684</name>
</gene>
<reference evidence="1" key="2">
    <citation type="submission" date="2022-06" db="UniProtKB">
        <authorList>
            <consortium name="EnsemblMetazoa"/>
        </authorList>
    </citation>
    <scope>IDENTIFICATION</scope>
    <source>
        <strain evidence="1">PS312</strain>
    </source>
</reference>
<dbReference type="Proteomes" id="UP000005239">
    <property type="component" value="Unassembled WGS sequence"/>
</dbReference>
<reference evidence="2" key="1">
    <citation type="journal article" date="2008" name="Nat. Genet.">
        <title>The Pristionchus pacificus genome provides a unique perspective on nematode lifestyle and parasitism.</title>
        <authorList>
            <person name="Dieterich C."/>
            <person name="Clifton S.W."/>
            <person name="Schuster L.N."/>
            <person name="Chinwalla A."/>
            <person name="Delehaunty K."/>
            <person name="Dinkelacker I."/>
            <person name="Fulton L."/>
            <person name="Fulton R."/>
            <person name="Godfrey J."/>
            <person name="Minx P."/>
            <person name="Mitreva M."/>
            <person name="Roeseler W."/>
            <person name="Tian H."/>
            <person name="Witte H."/>
            <person name="Yang S.P."/>
            <person name="Wilson R.K."/>
            <person name="Sommer R.J."/>
        </authorList>
    </citation>
    <scope>NUCLEOTIDE SEQUENCE [LARGE SCALE GENOMIC DNA]</scope>
    <source>
        <strain evidence="2">PS312</strain>
    </source>
</reference>
<protein>
    <submittedName>
        <fullName evidence="1">Uncharacterized protein</fullName>
    </submittedName>
</protein>
<proteinExistence type="predicted"/>
<evidence type="ECO:0000313" key="1">
    <source>
        <dbReference type="EnsemblMetazoa" id="PPA46905.1"/>
    </source>
</evidence>